<evidence type="ECO:0000313" key="4">
    <source>
        <dbReference type="Proteomes" id="UP000542125"/>
    </source>
</evidence>
<dbReference type="InterPro" id="IPR050631">
    <property type="entry name" value="PheA/TfdB_FAD_monoxygenase"/>
</dbReference>
<dbReference type="GO" id="GO:0019622">
    <property type="term" value="P:3-(3-hydroxy)phenylpropionate catabolic process"/>
    <property type="evidence" value="ECO:0007669"/>
    <property type="project" value="TreeGrafter"/>
</dbReference>
<dbReference type="EC" id="1.14.13.127" evidence="3"/>
<keyword evidence="4" id="KW-1185">Reference proteome</keyword>
<dbReference type="SUPFAM" id="SSF51905">
    <property type="entry name" value="FAD/NAD(P)-binding domain"/>
    <property type="match status" value="1"/>
</dbReference>
<dbReference type="GO" id="GO:0071949">
    <property type="term" value="F:FAD binding"/>
    <property type="evidence" value="ECO:0007669"/>
    <property type="project" value="InterPro"/>
</dbReference>
<name>A0A7Y9IYF4_9BURK</name>
<comment type="caution">
    <text evidence="3">The sequence shown here is derived from an EMBL/GenBank/DDBJ whole genome shotgun (WGS) entry which is preliminary data.</text>
</comment>
<accession>A0A7Y9IYF4</accession>
<dbReference type="RefSeq" id="WP_179589303.1">
    <property type="nucleotide sequence ID" value="NZ_JACBYR010000002.1"/>
</dbReference>
<dbReference type="AlphaFoldDB" id="A0A7Y9IYF4"/>
<evidence type="ECO:0000256" key="1">
    <source>
        <dbReference type="ARBA" id="ARBA00023002"/>
    </source>
</evidence>
<keyword evidence="1 3" id="KW-0560">Oxidoreductase</keyword>
<dbReference type="InterPro" id="IPR036188">
    <property type="entry name" value="FAD/NAD-bd_sf"/>
</dbReference>
<dbReference type="InterPro" id="IPR002938">
    <property type="entry name" value="FAD-bd"/>
</dbReference>
<evidence type="ECO:0000259" key="2">
    <source>
        <dbReference type="Pfam" id="PF01494"/>
    </source>
</evidence>
<dbReference type="PANTHER" id="PTHR43476:SF3">
    <property type="entry name" value="FAD-BINDING MONOOXYGENASE"/>
    <property type="match status" value="1"/>
</dbReference>
<dbReference type="GO" id="GO:0008688">
    <property type="term" value="F:3-(3-hydroxyphenyl)propionate hydroxylase activity"/>
    <property type="evidence" value="ECO:0007669"/>
    <property type="project" value="UniProtKB-EC"/>
</dbReference>
<organism evidence="3 4">
    <name type="scientific">Pigmentiphaga litoralis</name>
    <dbReference type="NCBI Taxonomy" id="516702"/>
    <lineage>
        <taxon>Bacteria</taxon>
        <taxon>Pseudomonadati</taxon>
        <taxon>Pseudomonadota</taxon>
        <taxon>Betaproteobacteria</taxon>
        <taxon>Burkholderiales</taxon>
        <taxon>Alcaligenaceae</taxon>
        <taxon>Pigmentiphaga</taxon>
    </lineage>
</organism>
<reference evidence="3 4" key="1">
    <citation type="submission" date="2020-07" db="EMBL/GenBank/DDBJ databases">
        <title>Genomic Encyclopedia of Type Strains, Phase IV (KMG-V): Genome sequencing to study the core and pangenomes of soil and plant-associated prokaryotes.</title>
        <authorList>
            <person name="Whitman W."/>
        </authorList>
    </citation>
    <scope>NUCLEOTIDE SEQUENCE [LARGE SCALE GENOMIC DNA]</scope>
    <source>
        <strain evidence="3 4">SAS40</strain>
    </source>
</reference>
<proteinExistence type="predicted"/>
<dbReference type="PRINTS" id="PR00420">
    <property type="entry name" value="RNGMNOXGNASE"/>
</dbReference>
<feature type="domain" description="FAD-binding" evidence="2">
    <location>
        <begin position="10"/>
        <end position="347"/>
    </location>
</feature>
<dbReference type="PANTHER" id="PTHR43476">
    <property type="entry name" value="3-(3-HYDROXY-PHENYL)PROPIONATE/3-HYDROXYCINNAMIC ACID HYDROXYLASE"/>
    <property type="match status" value="1"/>
</dbReference>
<gene>
    <name evidence="3" type="ORF">FHW18_004648</name>
</gene>
<dbReference type="Gene3D" id="3.50.50.60">
    <property type="entry name" value="FAD/NAD(P)-binding domain"/>
    <property type="match status" value="1"/>
</dbReference>
<evidence type="ECO:0000313" key="3">
    <source>
        <dbReference type="EMBL" id="NYE85341.1"/>
    </source>
</evidence>
<dbReference type="Pfam" id="PF01494">
    <property type="entry name" value="FAD_binding_3"/>
    <property type="match status" value="1"/>
</dbReference>
<dbReference type="Gene3D" id="3.30.70.2450">
    <property type="match status" value="1"/>
</dbReference>
<protein>
    <submittedName>
        <fullName evidence="3">3-(3-hydroxy-phenyl)propionate hydroxylase</fullName>
        <ecNumber evidence="3">1.14.13.127</ecNumber>
    </submittedName>
</protein>
<dbReference type="EMBL" id="JACBYR010000002">
    <property type="protein sequence ID" value="NYE85341.1"/>
    <property type="molecule type" value="Genomic_DNA"/>
</dbReference>
<sequence length="406" mass="45253">MAAHQHNPGVIVAGAGPVGLAAAVALADQGIPVTVLESEPQLQHDLRAGTFHPPTMEMLAPYGVTATMLEQGIKVPLWQVRDRKEGVIAEWDMSVMSDITPYPFRLHLEQHKLARIIVDKLATYPHAKVMFGAALSGIEQDDTGVRATITQNGEEIVLTADWLIGADGGRSFTRKAIGTEFEGFTWPERFAVISTDYDLAQHGYAMNAYIADPTEWVAVFCVPHNGPPGLWRAVFPIANADQPDEEVLSDKETQARLRGFMPWQDRYHVPYSSIYRVHQRVAKDWRVNRVLLAGDAAHVNNPLGAFGLNGGLHDAMNLAEKLGQVWRKEADVSLLDRYVRQRRTTNIEFVQANSIRNKRMLEETDPAVRAQRFDELRAQASDPKSALPFLMQSSMIMSLRRAAEIE</sequence>
<dbReference type="Proteomes" id="UP000542125">
    <property type="component" value="Unassembled WGS sequence"/>
</dbReference>